<dbReference type="EMBL" id="CP132508">
    <property type="protein sequence ID" value="WPD18437.1"/>
    <property type="molecule type" value="Genomic_DNA"/>
</dbReference>
<gene>
    <name evidence="3" type="ORF">Q5761_08675</name>
</gene>
<dbReference type="Proteomes" id="UP001304683">
    <property type="component" value="Chromosome"/>
</dbReference>
<evidence type="ECO:0000313" key="3">
    <source>
        <dbReference type="EMBL" id="WPD18437.1"/>
    </source>
</evidence>
<dbReference type="Gene3D" id="1.10.10.10">
    <property type="entry name" value="Winged helix-like DNA-binding domain superfamily/Winged helix DNA-binding domain"/>
    <property type="match status" value="1"/>
</dbReference>
<protein>
    <submittedName>
        <fullName evidence="3">PadR family transcriptional regulator</fullName>
    </submittedName>
</protein>
<dbReference type="InterPro" id="IPR052509">
    <property type="entry name" value="Metal_resp_DNA-bind_regulator"/>
</dbReference>
<dbReference type="SUPFAM" id="SSF46785">
    <property type="entry name" value="Winged helix' DNA-binding domain"/>
    <property type="match status" value="1"/>
</dbReference>
<evidence type="ECO:0000313" key="4">
    <source>
        <dbReference type="Proteomes" id="UP001304683"/>
    </source>
</evidence>
<dbReference type="PANTHER" id="PTHR33169">
    <property type="entry name" value="PADR-FAMILY TRANSCRIPTIONAL REGULATOR"/>
    <property type="match status" value="1"/>
</dbReference>
<proteinExistence type="predicted"/>
<dbReference type="CDD" id="cd00090">
    <property type="entry name" value="HTH_ARSR"/>
    <property type="match status" value="1"/>
</dbReference>
<dbReference type="InterPro" id="IPR036388">
    <property type="entry name" value="WH-like_DNA-bd_sf"/>
</dbReference>
<evidence type="ECO:0000256" key="1">
    <source>
        <dbReference type="SAM" id="MobiDB-lite"/>
    </source>
</evidence>
<organism evidence="3 4">
    <name type="scientific">Thermaerobacter composti</name>
    <dbReference type="NCBI Taxonomy" id="554949"/>
    <lineage>
        <taxon>Bacteria</taxon>
        <taxon>Bacillati</taxon>
        <taxon>Bacillota</taxon>
        <taxon>Clostridia</taxon>
        <taxon>Eubacteriales</taxon>
        <taxon>Clostridiales Family XVII. Incertae Sedis</taxon>
        <taxon>Thermaerobacter</taxon>
    </lineage>
</organism>
<reference evidence="3 4" key="1">
    <citation type="submission" date="2023-08" db="EMBL/GenBank/DDBJ databases">
        <title>Genome sequence of Thermaerobacter compostii strain Ins1, a spore-forming filamentous bacterium isolated from a deep geothermal reservoir.</title>
        <authorList>
            <person name="Bregnard D."/>
            <person name="Gonzalez D."/>
            <person name="Junier P."/>
        </authorList>
    </citation>
    <scope>NUCLEOTIDE SEQUENCE [LARGE SCALE GENOMIC DNA]</scope>
    <source>
        <strain evidence="3 4">Ins1</strain>
    </source>
</reference>
<dbReference type="InterPro" id="IPR036390">
    <property type="entry name" value="WH_DNA-bd_sf"/>
</dbReference>
<sequence>MRDRGRDETRGSQLLKGVLDMLLLALIAERPRYGYEMVEELGRRGLHLVSEGSIYPVLARLERAGFVQGYFEPSPQGPPRKYYRILPQGHQALHRWVDEWQRFARGVDGVVTGQPAARAANPACGRGDSAPDPAIPLRGGPGP</sequence>
<dbReference type="InterPro" id="IPR005149">
    <property type="entry name" value="Tscrpt_reg_PadR_N"/>
</dbReference>
<name>A0ABZ0QNU4_9FIRM</name>
<accession>A0ABZ0QNU4</accession>
<keyword evidence="4" id="KW-1185">Reference proteome</keyword>
<feature type="region of interest" description="Disordered" evidence="1">
    <location>
        <begin position="118"/>
        <end position="143"/>
    </location>
</feature>
<dbReference type="Pfam" id="PF03551">
    <property type="entry name" value="PadR"/>
    <property type="match status" value="1"/>
</dbReference>
<dbReference type="RefSeq" id="WP_135225837.1">
    <property type="nucleotide sequence ID" value="NZ_CP132508.1"/>
</dbReference>
<dbReference type="PANTHER" id="PTHR33169:SF14">
    <property type="entry name" value="TRANSCRIPTIONAL REGULATOR RV3488"/>
    <property type="match status" value="1"/>
</dbReference>
<evidence type="ECO:0000259" key="2">
    <source>
        <dbReference type="Pfam" id="PF03551"/>
    </source>
</evidence>
<feature type="domain" description="Transcription regulator PadR N-terminal" evidence="2">
    <location>
        <begin position="23"/>
        <end position="94"/>
    </location>
</feature>
<dbReference type="InterPro" id="IPR011991">
    <property type="entry name" value="ArsR-like_HTH"/>
</dbReference>